<proteinExistence type="predicted"/>
<protein>
    <submittedName>
        <fullName evidence="1">Uncharacterized protein</fullName>
    </submittedName>
</protein>
<accession>A0ACB9A6P3</accession>
<name>A0ACB9A6P3_9ASTR</name>
<reference evidence="2" key="1">
    <citation type="journal article" date="2022" name="Mol. Ecol. Resour.">
        <title>The genomes of chicory, endive, great burdock and yacon provide insights into Asteraceae palaeo-polyploidization history and plant inulin production.</title>
        <authorList>
            <person name="Fan W."/>
            <person name="Wang S."/>
            <person name="Wang H."/>
            <person name="Wang A."/>
            <person name="Jiang F."/>
            <person name="Liu H."/>
            <person name="Zhao H."/>
            <person name="Xu D."/>
            <person name="Zhang Y."/>
        </authorList>
    </citation>
    <scope>NUCLEOTIDE SEQUENCE [LARGE SCALE GENOMIC DNA]</scope>
    <source>
        <strain evidence="2">cv. Yunnan</strain>
    </source>
</reference>
<evidence type="ECO:0000313" key="2">
    <source>
        <dbReference type="Proteomes" id="UP001056120"/>
    </source>
</evidence>
<gene>
    <name evidence="1" type="ORF">L1987_75440</name>
</gene>
<dbReference type="EMBL" id="CM042042">
    <property type="protein sequence ID" value="KAI3705206.1"/>
    <property type="molecule type" value="Genomic_DNA"/>
</dbReference>
<comment type="caution">
    <text evidence="1">The sequence shown here is derived from an EMBL/GenBank/DDBJ whole genome shotgun (WGS) entry which is preliminary data.</text>
</comment>
<reference evidence="1 2" key="2">
    <citation type="journal article" date="2022" name="Mol. Ecol. Resour.">
        <title>The genomes of chicory, endive, great burdock and yacon provide insights into Asteraceae paleo-polyploidization history and plant inulin production.</title>
        <authorList>
            <person name="Fan W."/>
            <person name="Wang S."/>
            <person name="Wang H."/>
            <person name="Wang A."/>
            <person name="Jiang F."/>
            <person name="Liu H."/>
            <person name="Zhao H."/>
            <person name="Xu D."/>
            <person name="Zhang Y."/>
        </authorList>
    </citation>
    <scope>NUCLEOTIDE SEQUENCE [LARGE SCALE GENOMIC DNA]</scope>
    <source>
        <strain evidence="2">cv. Yunnan</strain>
        <tissue evidence="1">Leaves</tissue>
    </source>
</reference>
<keyword evidence="2" id="KW-1185">Reference proteome</keyword>
<evidence type="ECO:0000313" key="1">
    <source>
        <dbReference type="EMBL" id="KAI3705206.1"/>
    </source>
</evidence>
<sequence length="806" mass="91820">MECRNLMGQTVLPVFYYVRPSDVRGQKGSFQAALKKHEVKLAYDIEKVKRWREALVTAASLCGWDVPRTDNGREAECIKHIVRTILSYIESRCLDNMIGMESRVQHVKSLLGKGCDDFCMIGIWGMGGIGKTSIARAVYHQVLYEFEGGSFLGGVRENGSDKKGLKTLQEKLLSEILLEKHFEVKDCDDGICQIQIRLGLKKVLVVLDDVDNMEQLEFLVGVHDCHTGHLPLALKVLGSHFSGRNLEFWQSALNVLAKVPHKEINGILKISFDGLNILEKKIFLHIACFFKGWDRHYVTRILDCCGFEAVSGITLLIEKSLLTVSHGHLHMHDLIQDMGRFVVSECYPYNMVWCPEEIEEVMTTSDRFETVEAIVETFRDGYMYNAEAFKSMKKLSLLQVIGRFTLSEPTYFPKQLRWGILTNLKFIDLRGSRSITSSPDVSGIPNLEYLNLSQCDHMKEVHQSVMLHERTMHLHLDRCFSLQILPLCIKMNTLQTLALYGCESLHRFPEISKETGKLLVLNMGGCNLIRRLPSSFRLLTGLTILVISYDYYTLESCYMGMAKRCLQIFTHLRSLRVLDLQRNNFVENRIFLANMLMKFFVHKCVAVNHRLSIAVPGRKIPNWFNNQCLGNVITMNLPQNQITKMTGLAICCIFGPLNKTLKLSKLFIKFKPSGNEKLIDLPTRGTKGRHVTWIGYMSTDFLWNLCHGFESNDLIFEFMTSSMIIKCGGCVVHKVDIKSLTGTGTWIPDYDELEMVYKLNLSGKGLPNGRCSVPTFSIEHEATGHISTVSIWFKLLRLSSCTYMYP</sequence>
<organism evidence="1 2">
    <name type="scientific">Smallanthus sonchifolius</name>
    <dbReference type="NCBI Taxonomy" id="185202"/>
    <lineage>
        <taxon>Eukaryota</taxon>
        <taxon>Viridiplantae</taxon>
        <taxon>Streptophyta</taxon>
        <taxon>Embryophyta</taxon>
        <taxon>Tracheophyta</taxon>
        <taxon>Spermatophyta</taxon>
        <taxon>Magnoliopsida</taxon>
        <taxon>eudicotyledons</taxon>
        <taxon>Gunneridae</taxon>
        <taxon>Pentapetalae</taxon>
        <taxon>asterids</taxon>
        <taxon>campanulids</taxon>
        <taxon>Asterales</taxon>
        <taxon>Asteraceae</taxon>
        <taxon>Asteroideae</taxon>
        <taxon>Heliantheae alliance</taxon>
        <taxon>Millerieae</taxon>
        <taxon>Smallanthus</taxon>
    </lineage>
</organism>
<dbReference type="Proteomes" id="UP001056120">
    <property type="component" value="Linkage Group LG25"/>
</dbReference>